<reference evidence="1 2" key="1">
    <citation type="submission" date="2023-06" db="EMBL/GenBank/DDBJ databases">
        <authorList>
            <person name="Ham H."/>
            <person name="Park D.S."/>
        </authorList>
    </citation>
    <scope>NUCLEOTIDE SEQUENCE [LARGE SCALE GENOMIC DNA]</scope>
    <source>
        <strain evidence="1 2">KACC 17005</strain>
    </source>
</reference>
<evidence type="ECO:0000313" key="2">
    <source>
        <dbReference type="Proteomes" id="UP001242732"/>
    </source>
</evidence>
<dbReference type="EMBL" id="CP127363">
    <property type="protein sequence ID" value="WIY50811.1"/>
    <property type="molecule type" value="Genomic_DNA"/>
</dbReference>
<gene>
    <name evidence="1" type="ORF">QRO08_09700</name>
</gene>
<proteinExistence type="predicted"/>
<dbReference type="RefSeq" id="WP_041827382.1">
    <property type="nucleotide sequence ID" value="NZ_CP023687.1"/>
</dbReference>
<accession>A0ABY9AV61</accession>
<keyword evidence="2" id="KW-1185">Reference proteome</keyword>
<evidence type="ECO:0000313" key="1">
    <source>
        <dbReference type="EMBL" id="WIY50811.1"/>
    </source>
</evidence>
<protein>
    <submittedName>
        <fullName evidence="1">Uncharacterized protein</fullName>
    </submittedName>
</protein>
<dbReference type="Proteomes" id="UP001242732">
    <property type="component" value="Chromosome"/>
</dbReference>
<organism evidence="1 2">
    <name type="scientific">Paracidovorax citrulli</name>
    <name type="common">Acidovorax citrulli</name>
    <dbReference type="NCBI Taxonomy" id="80869"/>
    <lineage>
        <taxon>Bacteria</taxon>
        <taxon>Pseudomonadati</taxon>
        <taxon>Pseudomonadota</taxon>
        <taxon>Betaproteobacteria</taxon>
        <taxon>Burkholderiales</taxon>
        <taxon>Comamonadaceae</taxon>
        <taxon>Paracidovorax</taxon>
    </lineage>
</organism>
<sequence>MSLTMHQLDDFIDTTINRMSGESGVKTGRFYVELRSLQQRVTQNLVDQCIALCARRGLQAERDGDGLIVHVNLDTCALNPQQSAAYNVALNYTRRIHGNFI</sequence>
<name>A0ABY9AV61_PARCI</name>